<name>A0A918X1Y3_9ACTN</name>
<dbReference type="Proteomes" id="UP000638353">
    <property type="component" value="Unassembled WGS sequence"/>
</dbReference>
<feature type="region of interest" description="Disordered" evidence="1">
    <location>
        <begin position="1"/>
        <end position="22"/>
    </location>
</feature>
<organism evidence="3 4">
    <name type="scientific">Streptomyces finlayi</name>
    <dbReference type="NCBI Taxonomy" id="67296"/>
    <lineage>
        <taxon>Bacteria</taxon>
        <taxon>Bacillati</taxon>
        <taxon>Actinomycetota</taxon>
        <taxon>Actinomycetes</taxon>
        <taxon>Kitasatosporales</taxon>
        <taxon>Streptomycetaceae</taxon>
        <taxon>Streptomyces</taxon>
    </lineage>
</organism>
<protein>
    <recommendedName>
        <fullName evidence="5">DUF2516 family protein</fullName>
    </recommendedName>
</protein>
<comment type="caution">
    <text evidence="3">The sequence shown here is derived from an EMBL/GenBank/DDBJ whole genome shotgun (WGS) entry which is preliminary data.</text>
</comment>
<proteinExistence type="predicted"/>
<evidence type="ECO:0000313" key="3">
    <source>
        <dbReference type="EMBL" id="GHD04078.1"/>
    </source>
</evidence>
<dbReference type="EMBL" id="BMVC01000011">
    <property type="protein sequence ID" value="GHD04078.1"/>
    <property type="molecule type" value="Genomic_DNA"/>
</dbReference>
<evidence type="ECO:0000256" key="1">
    <source>
        <dbReference type="SAM" id="MobiDB-lite"/>
    </source>
</evidence>
<dbReference type="AlphaFoldDB" id="A0A918X1Y3"/>
<reference evidence="3" key="2">
    <citation type="submission" date="2020-09" db="EMBL/GenBank/DDBJ databases">
        <authorList>
            <person name="Sun Q."/>
            <person name="Ohkuma M."/>
        </authorList>
    </citation>
    <scope>NUCLEOTIDE SEQUENCE</scope>
    <source>
        <strain evidence="3">JCM 4637</strain>
    </source>
</reference>
<evidence type="ECO:0000313" key="4">
    <source>
        <dbReference type="Proteomes" id="UP000638353"/>
    </source>
</evidence>
<evidence type="ECO:0000256" key="2">
    <source>
        <dbReference type="SAM" id="Phobius"/>
    </source>
</evidence>
<accession>A0A918X1Y3</accession>
<sequence>MSDHPRVQYGGAAGAGTRAPGIGQEFTSRPSDGYGSAHRFPGVDISVDLPVALRWVFAVIALLQLLSVLSVLRRMRLPDPGARAVARWDFLEAFGFLAATSGLLLGSGVLGLGGIVLAFGVGAVKGVRYLRGRRANRPGAAA</sequence>
<gene>
    <name evidence="3" type="ORF">GCM10010334_52430</name>
</gene>
<feature type="transmembrane region" description="Helical" evidence="2">
    <location>
        <begin position="52"/>
        <end position="72"/>
    </location>
</feature>
<reference evidence="3" key="1">
    <citation type="journal article" date="2014" name="Int. J. Syst. Evol. Microbiol.">
        <title>Complete genome sequence of Corynebacterium casei LMG S-19264T (=DSM 44701T), isolated from a smear-ripened cheese.</title>
        <authorList>
            <consortium name="US DOE Joint Genome Institute (JGI-PGF)"/>
            <person name="Walter F."/>
            <person name="Albersmeier A."/>
            <person name="Kalinowski J."/>
            <person name="Ruckert C."/>
        </authorList>
    </citation>
    <scope>NUCLEOTIDE SEQUENCE</scope>
    <source>
        <strain evidence="3">JCM 4637</strain>
    </source>
</reference>
<keyword evidence="2" id="KW-0812">Transmembrane</keyword>
<keyword evidence="2" id="KW-1133">Transmembrane helix</keyword>
<keyword evidence="2" id="KW-0472">Membrane</keyword>
<evidence type="ECO:0008006" key="5">
    <source>
        <dbReference type="Google" id="ProtNLM"/>
    </source>
</evidence>